<proteinExistence type="predicted"/>
<evidence type="ECO:0000313" key="2">
    <source>
        <dbReference type="EMBL" id="KAJ3089445.1"/>
    </source>
</evidence>
<reference evidence="2" key="1">
    <citation type="submission" date="2020-05" db="EMBL/GenBank/DDBJ databases">
        <title>Phylogenomic resolution of chytrid fungi.</title>
        <authorList>
            <person name="Stajich J.E."/>
            <person name="Amses K."/>
            <person name="Simmons R."/>
            <person name="Seto K."/>
            <person name="Myers J."/>
            <person name="Bonds A."/>
            <person name="Quandt C.A."/>
            <person name="Barry K."/>
            <person name="Liu P."/>
            <person name="Grigoriev I."/>
            <person name="Longcore J.E."/>
            <person name="James T.Y."/>
        </authorList>
    </citation>
    <scope>NUCLEOTIDE SEQUENCE</scope>
    <source>
        <strain evidence="2">JEL0513</strain>
    </source>
</reference>
<feature type="transmembrane region" description="Helical" evidence="1">
    <location>
        <begin position="27"/>
        <end position="51"/>
    </location>
</feature>
<name>A0AAD5XAY9_9FUNG</name>
<keyword evidence="1" id="KW-1133">Transmembrane helix</keyword>
<comment type="caution">
    <text evidence="2">The sequence shown here is derived from an EMBL/GenBank/DDBJ whole genome shotgun (WGS) entry which is preliminary data.</text>
</comment>
<dbReference type="AlphaFoldDB" id="A0AAD5XAY9"/>
<accession>A0AAD5XAY9</accession>
<keyword evidence="1" id="KW-0472">Membrane</keyword>
<organism evidence="2 3">
    <name type="scientific">Physocladia obscura</name>
    <dbReference type="NCBI Taxonomy" id="109957"/>
    <lineage>
        <taxon>Eukaryota</taxon>
        <taxon>Fungi</taxon>
        <taxon>Fungi incertae sedis</taxon>
        <taxon>Chytridiomycota</taxon>
        <taxon>Chytridiomycota incertae sedis</taxon>
        <taxon>Chytridiomycetes</taxon>
        <taxon>Chytridiales</taxon>
        <taxon>Chytriomycetaceae</taxon>
        <taxon>Physocladia</taxon>
    </lineage>
</organism>
<sequence>MIFDQAVGNTFQMTFKPETIPEQSVTLIFIVTGAIFYALLVGLLSSAAVAYDASGR</sequence>
<evidence type="ECO:0000313" key="3">
    <source>
        <dbReference type="Proteomes" id="UP001211907"/>
    </source>
</evidence>
<gene>
    <name evidence="2" type="ORF">HK100_007742</name>
</gene>
<keyword evidence="3" id="KW-1185">Reference proteome</keyword>
<protein>
    <submittedName>
        <fullName evidence="2">Uncharacterized protein</fullName>
    </submittedName>
</protein>
<dbReference type="EMBL" id="JADGJH010003679">
    <property type="protein sequence ID" value="KAJ3089445.1"/>
    <property type="molecule type" value="Genomic_DNA"/>
</dbReference>
<keyword evidence="1" id="KW-0812">Transmembrane</keyword>
<evidence type="ECO:0000256" key="1">
    <source>
        <dbReference type="SAM" id="Phobius"/>
    </source>
</evidence>
<feature type="non-terminal residue" evidence="2">
    <location>
        <position position="56"/>
    </location>
</feature>
<dbReference type="Proteomes" id="UP001211907">
    <property type="component" value="Unassembled WGS sequence"/>
</dbReference>